<keyword evidence="2" id="KW-0378">Hydrolase</keyword>
<dbReference type="PANTHER" id="PTHR30399:SF1">
    <property type="entry name" value="UTP PYROPHOSPHATASE"/>
    <property type="match status" value="1"/>
</dbReference>
<comment type="caution">
    <text evidence="2">The sequence shown here is derived from an EMBL/GenBank/DDBJ whole genome shotgun (WGS) entry which is preliminary data.</text>
</comment>
<organism evidence="2 3">
    <name type="scientific">Longimonas halophila</name>
    <dbReference type="NCBI Taxonomy" id="1469170"/>
    <lineage>
        <taxon>Bacteria</taxon>
        <taxon>Pseudomonadati</taxon>
        <taxon>Rhodothermota</taxon>
        <taxon>Rhodothermia</taxon>
        <taxon>Rhodothermales</taxon>
        <taxon>Salisaetaceae</taxon>
        <taxon>Longimonas</taxon>
    </lineage>
</organism>
<keyword evidence="3" id="KW-1185">Reference proteome</keyword>
<sequence length="254" mass="29599">MTAAEHAHEDAAAAIETSTLEVSGITVNVVRKDIKNVHLSVYPPDGQVRLAVPLHIDNDAARLAVIDRLGWIRRQQKDLDEQPRQSKREMVTGESHYVWGTRCLLNLVRHTGPNRVHKSGPKRLDLYCRPDADAERRRDILNTWYRDQVKERMPALVDEWTAAMDVRLSAWGVKQMKTKWGSCSIDARRIWVNTELAKKPVQCLEYIVVHELAHLIERHHNDRFRAVLDRHLPNWRHMRDQLNAEPLAHEDWTY</sequence>
<dbReference type="InterPro" id="IPR053136">
    <property type="entry name" value="UTP_pyrophosphatase-like"/>
</dbReference>
<dbReference type="EMBL" id="PDEP01000001">
    <property type="protein sequence ID" value="PEN09584.1"/>
    <property type="molecule type" value="Genomic_DNA"/>
</dbReference>
<dbReference type="RefSeq" id="WP_098060982.1">
    <property type="nucleotide sequence ID" value="NZ_PDEP01000001.1"/>
</dbReference>
<gene>
    <name evidence="2" type="ORF">CRI93_02305</name>
</gene>
<dbReference type="OrthoDB" id="9811177at2"/>
<evidence type="ECO:0000313" key="3">
    <source>
        <dbReference type="Proteomes" id="UP000221024"/>
    </source>
</evidence>
<dbReference type="PANTHER" id="PTHR30399">
    <property type="entry name" value="UNCHARACTERIZED PROTEIN YGJP"/>
    <property type="match status" value="1"/>
</dbReference>
<evidence type="ECO:0000259" key="1">
    <source>
        <dbReference type="Pfam" id="PF01863"/>
    </source>
</evidence>
<dbReference type="InterPro" id="IPR002725">
    <property type="entry name" value="YgjP-like_metallopeptidase"/>
</dbReference>
<dbReference type="GO" id="GO:0016787">
    <property type="term" value="F:hydrolase activity"/>
    <property type="evidence" value="ECO:0007669"/>
    <property type="project" value="UniProtKB-KW"/>
</dbReference>
<dbReference type="Pfam" id="PF01863">
    <property type="entry name" value="YgjP-like"/>
    <property type="match status" value="1"/>
</dbReference>
<dbReference type="Gene3D" id="3.30.2010.10">
    <property type="entry name" value="Metalloproteases ('zincins'), catalytic domain"/>
    <property type="match status" value="1"/>
</dbReference>
<feature type="domain" description="YgjP-like metallopeptidase" evidence="1">
    <location>
        <begin position="39"/>
        <end position="244"/>
    </location>
</feature>
<accession>A0A2H3NXB7</accession>
<name>A0A2H3NXB7_9BACT</name>
<dbReference type="CDD" id="cd07344">
    <property type="entry name" value="M48_yhfN_like"/>
    <property type="match status" value="1"/>
</dbReference>
<proteinExistence type="predicted"/>
<dbReference type="AlphaFoldDB" id="A0A2H3NXB7"/>
<reference evidence="2 3" key="1">
    <citation type="submission" date="2017-10" db="EMBL/GenBank/DDBJ databases">
        <title>Draft genome of Longimonas halophila.</title>
        <authorList>
            <person name="Goh K.M."/>
            <person name="Shamsir M.S."/>
            <person name="Lim S.W."/>
        </authorList>
    </citation>
    <scope>NUCLEOTIDE SEQUENCE [LARGE SCALE GENOMIC DNA]</scope>
    <source>
        <strain evidence="2 3">KCTC 42399</strain>
    </source>
</reference>
<evidence type="ECO:0000313" key="2">
    <source>
        <dbReference type="EMBL" id="PEN09584.1"/>
    </source>
</evidence>
<protein>
    <submittedName>
        <fullName evidence="2">Metal-dependent hydrolase</fullName>
    </submittedName>
</protein>
<dbReference type="Proteomes" id="UP000221024">
    <property type="component" value="Unassembled WGS sequence"/>
</dbReference>